<name>A0A2P2QC04_RHIMU</name>
<proteinExistence type="predicted"/>
<sequence>MNSHMVLMLAKVSAVEV</sequence>
<organism evidence="1">
    <name type="scientific">Rhizophora mucronata</name>
    <name type="common">Asiatic mangrove</name>
    <dbReference type="NCBI Taxonomy" id="61149"/>
    <lineage>
        <taxon>Eukaryota</taxon>
        <taxon>Viridiplantae</taxon>
        <taxon>Streptophyta</taxon>
        <taxon>Embryophyta</taxon>
        <taxon>Tracheophyta</taxon>
        <taxon>Spermatophyta</taxon>
        <taxon>Magnoliopsida</taxon>
        <taxon>eudicotyledons</taxon>
        <taxon>Gunneridae</taxon>
        <taxon>Pentapetalae</taxon>
        <taxon>rosids</taxon>
        <taxon>fabids</taxon>
        <taxon>Malpighiales</taxon>
        <taxon>Rhizophoraceae</taxon>
        <taxon>Rhizophora</taxon>
    </lineage>
</organism>
<reference evidence="1" key="1">
    <citation type="submission" date="2018-02" db="EMBL/GenBank/DDBJ databases">
        <title>Rhizophora mucronata_Transcriptome.</title>
        <authorList>
            <person name="Meera S.P."/>
            <person name="Sreeshan A."/>
            <person name="Augustine A."/>
        </authorList>
    </citation>
    <scope>NUCLEOTIDE SEQUENCE</scope>
    <source>
        <tissue evidence="1">Leaf</tissue>
    </source>
</reference>
<evidence type="ECO:0000313" key="1">
    <source>
        <dbReference type="EMBL" id="MBX64530.1"/>
    </source>
</evidence>
<dbReference type="AlphaFoldDB" id="A0A2P2QC04"/>
<protein>
    <submittedName>
        <fullName evidence="1">Uncharacterized protein</fullName>
    </submittedName>
</protein>
<accession>A0A2P2QC04</accession>
<dbReference type="EMBL" id="GGEC01084046">
    <property type="protein sequence ID" value="MBX64530.1"/>
    <property type="molecule type" value="Transcribed_RNA"/>
</dbReference>